<dbReference type="EMBL" id="AP021875">
    <property type="protein sequence ID" value="BBO78777.1"/>
    <property type="molecule type" value="Genomic_DNA"/>
</dbReference>
<dbReference type="OrthoDB" id="5398658at2"/>
<keyword evidence="3" id="KW-1185">Reference proteome</keyword>
<organism evidence="2 3">
    <name type="scientific">Desulfosarcina widdelii</name>
    <dbReference type="NCBI Taxonomy" id="947919"/>
    <lineage>
        <taxon>Bacteria</taxon>
        <taxon>Pseudomonadati</taxon>
        <taxon>Thermodesulfobacteriota</taxon>
        <taxon>Desulfobacteria</taxon>
        <taxon>Desulfobacterales</taxon>
        <taxon>Desulfosarcinaceae</taxon>
        <taxon>Desulfosarcina</taxon>
    </lineage>
</organism>
<name>A0A5K7ZPX1_9BACT</name>
<accession>A0A5K7ZPX1</accession>
<proteinExistence type="predicted"/>
<dbReference type="KEGG" id="dwd:DSCW_61940"/>
<sequence length="87" mass="9514">MHLKCEAPMAWIRIPGVTGKIYSPEDAGQLPKKHPCPTCHRCQWCDENRCRVCRDGGEAGSKAPSGKGCGCNQASPANRKFQAPNFK</sequence>
<dbReference type="RefSeq" id="WP_155307375.1">
    <property type="nucleotide sequence ID" value="NZ_AP021875.1"/>
</dbReference>
<evidence type="ECO:0000313" key="2">
    <source>
        <dbReference type="EMBL" id="BBO78777.1"/>
    </source>
</evidence>
<dbReference type="AlphaFoldDB" id="A0A5K7ZPX1"/>
<reference evidence="2 3" key="1">
    <citation type="submission" date="2019-11" db="EMBL/GenBank/DDBJ databases">
        <title>Comparative genomics of hydrocarbon-degrading Desulfosarcina strains.</title>
        <authorList>
            <person name="Watanabe M."/>
            <person name="Kojima H."/>
            <person name="Fukui M."/>
        </authorList>
    </citation>
    <scope>NUCLEOTIDE SEQUENCE [LARGE SCALE GENOMIC DNA]</scope>
    <source>
        <strain evidence="2 3">PP31</strain>
    </source>
</reference>
<gene>
    <name evidence="2" type="ORF">DSCW_61940</name>
</gene>
<dbReference type="Proteomes" id="UP000427769">
    <property type="component" value="Chromosome"/>
</dbReference>
<evidence type="ECO:0000256" key="1">
    <source>
        <dbReference type="SAM" id="MobiDB-lite"/>
    </source>
</evidence>
<protein>
    <submittedName>
        <fullName evidence="2">Uncharacterized protein</fullName>
    </submittedName>
</protein>
<feature type="region of interest" description="Disordered" evidence="1">
    <location>
        <begin position="56"/>
        <end position="87"/>
    </location>
</feature>
<evidence type="ECO:0000313" key="3">
    <source>
        <dbReference type="Proteomes" id="UP000427769"/>
    </source>
</evidence>